<dbReference type="EMBL" id="JANBPT010000368">
    <property type="protein sequence ID" value="KAJ1922879.1"/>
    <property type="molecule type" value="Genomic_DNA"/>
</dbReference>
<reference evidence="13" key="1">
    <citation type="submission" date="2022-07" db="EMBL/GenBank/DDBJ databases">
        <title>Phylogenomic reconstructions and comparative analyses of Kickxellomycotina fungi.</title>
        <authorList>
            <person name="Reynolds N.K."/>
            <person name="Stajich J.E."/>
            <person name="Barry K."/>
            <person name="Grigoriev I.V."/>
            <person name="Crous P."/>
            <person name="Smith M.E."/>
        </authorList>
    </citation>
    <scope>NUCLEOTIDE SEQUENCE</scope>
    <source>
        <strain evidence="13">RSA 861</strain>
    </source>
</reference>
<comment type="similarity">
    <text evidence="11 12">Belongs to the DHBP synthase family.</text>
</comment>
<evidence type="ECO:0000256" key="7">
    <source>
        <dbReference type="ARBA" id="ARBA00022842"/>
    </source>
</evidence>
<dbReference type="InterPro" id="IPR000422">
    <property type="entry name" value="DHBP_synthase_RibB"/>
</dbReference>
<dbReference type="OrthoDB" id="60371at2759"/>
<dbReference type="HAMAP" id="MF_00180">
    <property type="entry name" value="RibB"/>
    <property type="match status" value="1"/>
</dbReference>
<dbReference type="InterPro" id="IPR017945">
    <property type="entry name" value="DHBP_synth_RibB-like_a/b_dom"/>
</dbReference>
<dbReference type="GO" id="GO:0008686">
    <property type="term" value="F:3,4-dihydroxy-2-butanone-4-phosphate synthase activity"/>
    <property type="evidence" value="ECO:0007669"/>
    <property type="project" value="UniProtKB-EC"/>
</dbReference>
<dbReference type="FunFam" id="3.90.870.10:FF:000002">
    <property type="entry name" value="3,4-dihydroxy-2-butanone 4-phosphate synthase"/>
    <property type="match status" value="1"/>
</dbReference>
<dbReference type="Gene3D" id="3.90.870.10">
    <property type="entry name" value="DHBP synthase"/>
    <property type="match status" value="1"/>
</dbReference>
<dbReference type="GO" id="GO:0005758">
    <property type="term" value="C:mitochondrial intermembrane space"/>
    <property type="evidence" value="ECO:0007669"/>
    <property type="project" value="TreeGrafter"/>
</dbReference>
<dbReference type="PANTHER" id="PTHR21327">
    <property type="entry name" value="GTP CYCLOHYDROLASE II-RELATED"/>
    <property type="match status" value="1"/>
</dbReference>
<evidence type="ECO:0000313" key="14">
    <source>
        <dbReference type="EMBL" id="KAJ1927940.1"/>
    </source>
</evidence>
<comment type="subunit">
    <text evidence="2 12">Homodimer.</text>
</comment>
<keyword evidence="5 12" id="KW-0686">Riboflavin biosynthesis</keyword>
<evidence type="ECO:0000256" key="8">
    <source>
        <dbReference type="ARBA" id="ARBA00023206"/>
    </source>
</evidence>
<accession>A0A9W8A4W1</accession>
<evidence type="ECO:0000256" key="6">
    <source>
        <dbReference type="ARBA" id="ARBA00022723"/>
    </source>
</evidence>
<keyword evidence="7 12" id="KW-0460">Magnesium</keyword>
<comment type="pathway">
    <text evidence="1 12">Cofactor biosynthesis; riboflavin biosynthesis; 2-hydroxy-3-oxobutyl phosphate from D-ribulose 5-phosphate: step 1/1.</text>
</comment>
<proteinExistence type="inferred from homology"/>
<keyword evidence="10 12" id="KW-0456">Lyase</keyword>
<dbReference type="Proteomes" id="UP001150569">
    <property type="component" value="Unassembled WGS sequence"/>
</dbReference>
<keyword evidence="15" id="KW-1185">Reference proteome</keyword>
<evidence type="ECO:0000256" key="12">
    <source>
        <dbReference type="RuleBase" id="RU003843"/>
    </source>
</evidence>
<dbReference type="AlphaFoldDB" id="A0A9W8A4W1"/>
<protein>
    <recommendedName>
        <fullName evidence="4 12">3,4-dihydroxy-2-butanone 4-phosphate synthase</fullName>
        <shortName evidence="12">DHBP synthase</shortName>
        <ecNumber evidence="3 12">4.1.99.12</ecNumber>
    </recommendedName>
</protein>
<dbReference type="SUPFAM" id="SSF55821">
    <property type="entry name" value="YrdC/RibB"/>
    <property type="match status" value="1"/>
</dbReference>
<evidence type="ECO:0000256" key="9">
    <source>
        <dbReference type="ARBA" id="ARBA00023211"/>
    </source>
</evidence>
<comment type="cofactor">
    <cofactor evidence="12">
        <name>Mg(2+)</name>
        <dbReference type="ChEBI" id="CHEBI:18420"/>
    </cofactor>
    <cofactor evidence="12">
        <name>Mn(2+)</name>
        <dbReference type="ChEBI" id="CHEBI:29035"/>
    </cofactor>
    <text evidence="12">Binds 2 divalent metal cations per subunit. Magnesium or manganese.</text>
</comment>
<keyword evidence="9 12" id="KW-0464">Manganese</keyword>
<organism evidence="13 15">
    <name type="scientific">Tieghemiomyces parasiticus</name>
    <dbReference type="NCBI Taxonomy" id="78921"/>
    <lineage>
        <taxon>Eukaryota</taxon>
        <taxon>Fungi</taxon>
        <taxon>Fungi incertae sedis</taxon>
        <taxon>Zoopagomycota</taxon>
        <taxon>Kickxellomycotina</taxon>
        <taxon>Dimargaritomycetes</taxon>
        <taxon>Dimargaritales</taxon>
        <taxon>Dimargaritaceae</taxon>
        <taxon>Tieghemiomyces</taxon>
    </lineage>
</organism>
<name>A0A9W8A4W1_9FUNG</name>
<evidence type="ECO:0000313" key="13">
    <source>
        <dbReference type="EMBL" id="KAJ1922879.1"/>
    </source>
</evidence>
<dbReference type="PANTHER" id="PTHR21327:SF18">
    <property type="entry name" value="3,4-DIHYDROXY-2-BUTANONE 4-PHOSPHATE SYNTHASE"/>
    <property type="match status" value="1"/>
</dbReference>
<dbReference type="EMBL" id="JANBPT010000095">
    <property type="protein sequence ID" value="KAJ1927940.1"/>
    <property type="molecule type" value="Genomic_DNA"/>
</dbReference>
<keyword evidence="8" id="KW-0318">Glutathionylation</keyword>
<comment type="function">
    <text evidence="12">Catalyzes the conversion of D-ribulose 5-phosphate to formate and 3,4-dihydroxy-2-butanone 4-phosphate.</text>
</comment>
<gene>
    <name evidence="14" type="ORF">IWQ60_002496</name>
    <name evidence="13" type="ORF">IWQ60_006240</name>
</gene>
<evidence type="ECO:0000256" key="3">
    <source>
        <dbReference type="ARBA" id="ARBA00012153"/>
    </source>
</evidence>
<keyword evidence="6 12" id="KW-0479">Metal-binding</keyword>
<sequence>MTHPSTVAVPSAPTTVKAEAKSAVSNGHAGPGPVFDSIPDALDAFAAGHMVIVVDNEDRENEGDLIFAADAATLEKMAFTIRYSSGYICCSIPEERMRQLDIPMMVQNNTDYLRTAYGVTVDYRHGTTTGISAHDRCATVRALADPAVTDPADFARPGHMLPLRAVQGGVLRRPGHTETALDLCRLTGRSLAGVLCELVNDDGTMKRRDDCYRFAREHNLKLITIADLAAYRKTHDC</sequence>
<dbReference type="EC" id="4.1.99.12" evidence="3 12"/>
<evidence type="ECO:0000313" key="15">
    <source>
        <dbReference type="Proteomes" id="UP001150569"/>
    </source>
</evidence>
<comment type="catalytic activity">
    <reaction evidence="12">
        <text>D-ribulose 5-phosphate = (2S)-2-hydroxy-3-oxobutyl phosphate + formate + H(+)</text>
        <dbReference type="Rhea" id="RHEA:18457"/>
        <dbReference type="ChEBI" id="CHEBI:15378"/>
        <dbReference type="ChEBI" id="CHEBI:15740"/>
        <dbReference type="ChEBI" id="CHEBI:58121"/>
        <dbReference type="ChEBI" id="CHEBI:58830"/>
        <dbReference type="EC" id="4.1.99.12"/>
    </reaction>
</comment>
<dbReference type="GO" id="GO:0009231">
    <property type="term" value="P:riboflavin biosynthetic process"/>
    <property type="evidence" value="ECO:0007669"/>
    <property type="project" value="UniProtKB-KW"/>
</dbReference>
<dbReference type="GO" id="GO:0046872">
    <property type="term" value="F:metal ion binding"/>
    <property type="evidence" value="ECO:0007669"/>
    <property type="project" value="UniProtKB-KW"/>
</dbReference>
<evidence type="ECO:0000256" key="2">
    <source>
        <dbReference type="ARBA" id="ARBA00011738"/>
    </source>
</evidence>
<evidence type="ECO:0000256" key="5">
    <source>
        <dbReference type="ARBA" id="ARBA00022619"/>
    </source>
</evidence>
<evidence type="ECO:0000256" key="1">
    <source>
        <dbReference type="ARBA" id="ARBA00004904"/>
    </source>
</evidence>
<dbReference type="NCBIfam" id="TIGR00506">
    <property type="entry name" value="ribB"/>
    <property type="match status" value="1"/>
</dbReference>
<dbReference type="Pfam" id="PF00926">
    <property type="entry name" value="DHBP_synthase"/>
    <property type="match status" value="1"/>
</dbReference>
<dbReference type="GO" id="GO:0005829">
    <property type="term" value="C:cytosol"/>
    <property type="evidence" value="ECO:0007669"/>
    <property type="project" value="TreeGrafter"/>
</dbReference>
<evidence type="ECO:0000256" key="4">
    <source>
        <dbReference type="ARBA" id="ARBA00018836"/>
    </source>
</evidence>
<evidence type="ECO:0000256" key="10">
    <source>
        <dbReference type="ARBA" id="ARBA00023239"/>
    </source>
</evidence>
<comment type="caution">
    <text evidence="13">The sequence shown here is derived from an EMBL/GenBank/DDBJ whole genome shotgun (WGS) entry which is preliminary data.</text>
</comment>
<evidence type="ECO:0000256" key="11">
    <source>
        <dbReference type="ARBA" id="ARBA00060730"/>
    </source>
</evidence>